<accession>A0A9W9KT68</accession>
<keyword evidence="3" id="KW-0732">Signal</keyword>
<feature type="transmembrane region" description="Helical" evidence="2">
    <location>
        <begin position="279"/>
        <end position="312"/>
    </location>
</feature>
<evidence type="ECO:0000256" key="1">
    <source>
        <dbReference type="SAM" id="MobiDB-lite"/>
    </source>
</evidence>
<dbReference type="AlphaFoldDB" id="A0A9W9KT68"/>
<evidence type="ECO:0000256" key="3">
    <source>
        <dbReference type="SAM" id="SignalP"/>
    </source>
</evidence>
<name>A0A9W9KT68_9EURO</name>
<proteinExistence type="predicted"/>
<dbReference type="PANTHER" id="PTHR40622:SF1">
    <property type="match status" value="1"/>
</dbReference>
<keyword evidence="2" id="KW-0812">Transmembrane</keyword>
<feature type="region of interest" description="Disordered" evidence="1">
    <location>
        <begin position="182"/>
        <end position="232"/>
    </location>
</feature>
<keyword evidence="2" id="KW-1133">Transmembrane helix</keyword>
<sequence>MRLPWSALGLVGAIASSIPLASSHEIHLAYHPANTESDAQIDSYLSVEWSIKGGSLFANNDRVFPPSPSMQVHAPQYDGPQKIRNSKQVELYYSLDARPLSTHEVGAPNSIVRVSVELLDKQGNNVTPETVVLDLLDHPDGNMRITRLRMKPRKSQQQAQSENQQPWQIKYWQSEVGRIAKHPNKQDASESSDSTSESESKSTSKSTSVTTDDSNPSQSNLKNTNTPAKSSARVSVASKVGYIFSPYFAPASYSESHPRRRPHGRPRPDQTFMHIIRPVVLPAFLGAIAGLAACLLGFFIGHLLMSVSYRLGLRTKQQRQRRQRRSQDSLLEDGTMLEKAELVPTIIITEIDEDQV</sequence>
<comment type="caution">
    <text evidence="4">The sequence shown here is derived from an EMBL/GenBank/DDBJ whole genome shotgun (WGS) entry which is preliminary data.</text>
</comment>
<dbReference type="Proteomes" id="UP001149165">
    <property type="component" value="Unassembled WGS sequence"/>
</dbReference>
<keyword evidence="2" id="KW-0472">Membrane</keyword>
<evidence type="ECO:0000313" key="4">
    <source>
        <dbReference type="EMBL" id="KAJ5116971.1"/>
    </source>
</evidence>
<gene>
    <name evidence="4" type="ORF">N7456_001319</name>
</gene>
<feature type="signal peptide" evidence="3">
    <location>
        <begin position="1"/>
        <end position="23"/>
    </location>
</feature>
<feature type="region of interest" description="Disordered" evidence="1">
    <location>
        <begin position="149"/>
        <end position="168"/>
    </location>
</feature>
<protein>
    <submittedName>
        <fullName evidence="4">Uncharacterized protein</fullName>
    </submittedName>
</protein>
<feature type="compositionally biased region" description="Low complexity" evidence="1">
    <location>
        <begin position="156"/>
        <end position="168"/>
    </location>
</feature>
<organism evidence="4 5">
    <name type="scientific">Penicillium angulare</name>
    <dbReference type="NCBI Taxonomy" id="116970"/>
    <lineage>
        <taxon>Eukaryota</taxon>
        <taxon>Fungi</taxon>
        <taxon>Dikarya</taxon>
        <taxon>Ascomycota</taxon>
        <taxon>Pezizomycotina</taxon>
        <taxon>Eurotiomycetes</taxon>
        <taxon>Eurotiomycetidae</taxon>
        <taxon>Eurotiales</taxon>
        <taxon>Aspergillaceae</taxon>
        <taxon>Penicillium</taxon>
    </lineage>
</organism>
<feature type="compositionally biased region" description="Polar residues" evidence="1">
    <location>
        <begin position="215"/>
        <end position="227"/>
    </location>
</feature>
<evidence type="ECO:0000256" key="2">
    <source>
        <dbReference type="SAM" id="Phobius"/>
    </source>
</evidence>
<feature type="compositionally biased region" description="Low complexity" evidence="1">
    <location>
        <begin position="189"/>
        <end position="214"/>
    </location>
</feature>
<keyword evidence="5" id="KW-1185">Reference proteome</keyword>
<dbReference type="PANTHER" id="PTHR40622">
    <property type="match status" value="1"/>
</dbReference>
<reference evidence="4" key="1">
    <citation type="submission" date="2022-11" db="EMBL/GenBank/DDBJ databases">
        <authorList>
            <person name="Petersen C."/>
        </authorList>
    </citation>
    <scope>NUCLEOTIDE SEQUENCE</scope>
    <source>
        <strain evidence="4">IBT 30069</strain>
    </source>
</reference>
<evidence type="ECO:0000313" key="5">
    <source>
        <dbReference type="Proteomes" id="UP001149165"/>
    </source>
</evidence>
<dbReference type="OrthoDB" id="4367799at2759"/>
<feature type="chain" id="PRO_5040797573" evidence="3">
    <location>
        <begin position="24"/>
        <end position="356"/>
    </location>
</feature>
<dbReference type="EMBL" id="JAPQKH010000001">
    <property type="protein sequence ID" value="KAJ5116971.1"/>
    <property type="molecule type" value="Genomic_DNA"/>
</dbReference>
<reference evidence="4" key="2">
    <citation type="journal article" date="2023" name="IMA Fungus">
        <title>Comparative genomic study of the Penicillium genus elucidates a diverse pangenome and 15 lateral gene transfer events.</title>
        <authorList>
            <person name="Petersen C."/>
            <person name="Sorensen T."/>
            <person name="Nielsen M.R."/>
            <person name="Sondergaard T.E."/>
            <person name="Sorensen J.L."/>
            <person name="Fitzpatrick D.A."/>
            <person name="Frisvad J.C."/>
            <person name="Nielsen K.L."/>
        </authorList>
    </citation>
    <scope>NUCLEOTIDE SEQUENCE</scope>
    <source>
        <strain evidence="4">IBT 30069</strain>
    </source>
</reference>